<protein>
    <submittedName>
        <fullName evidence="3">PepSY domain-containing protein</fullName>
    </submittedName>
</protein>
<evidence type="ECO:0000313" key="4">
    <source>
        <dbReference type="Proteomes" id="UP000790580"/>
    </source>
</evidence>
<reference evidence="3 4" key="1">
    <citation type="submission" date="2021-06" db="EMBL/GenBank/DDBJ databases">
        <title>Bacillus sp. RD4P76, an endophyte from a halophyte.</title>
        <authorList>
            <person name="Sun J.-Q."/>
        </authorList>
    </citation>
    <scope>NUCLEOTIDE SEQUENCE [LARGE SCALE GENOMIC DNA]</scope>
    <source>
        <strain evidence="3 4">JCM 17098</strain>
    </source>
</reference>
<proteinExistence type="predicted"/>
<name>A0ABS6JQP6_9BACI</name>
<feature type="domain" description="PepSY" evidence="2">
    <location>
        <begin position="178"/>
        <end position="232"/>
    </location>
</feature>
<feature type="region of interest" description="Disordered" evidence="1">
    <location>
        <begin position="98"/>
        <end position="173"/>
    </location>
</feature>
<feature type="domain" description="PepSY" evidence="2">
    <location>
        <begin position="33"/>
        <end position="90"/>
    </location>
</feature>
<feature type="compositionally biased region" description="Basic and acidic residues" evidence="1">
    <location>
        <begin position="134"/>
        <end position="156"/>
    </location>
</feature>
<dbReference type="Gene3D" id="3.10.450.40">
    <property type="match status" value="3"/>
</dbReference>
<evidence type="ECO:0000259" key="2">
    <source>
        <dbReference type="Pfam" id="PF03413"/>
    </source>
</evidence>
<comment type="caution">
    <text evidence="3">The sequence shown here is derived from an EMBL/GenBank/DDBJ whole genome shotgun (WGS) entry which is preliminary data.</text>
</comment>
<feature type="domain" description="PepSY" evidence="2">
    <location>
        <begin position="257"/>
        <end position="310"/>
    </location>
</feature>
<dbReference type="Pfam" id="PF03413">
    <property type="entry name" value="PepSY"/>
    <property type="match status" value="3"/>
</dbReference>
<organism evidence="3 4">
    <name type="scientific">Evansella alkalicola</name>
    <dbReference type="NCBI Taxonomy" id="745819"/>
    <lineage>
        <taxon>Bacteria</taxon>
        <taxon>Bacillati</taxon>
        <taxon>Bacillota</taxon>
        <taxon>Bacilli</taxon>
        <taxon>Bacillales</taxon>
        <taxon>Bacillaceae</taxon>
        <taxon>Evansella</taxon>
    </lineage>
</organism>
<evidence type="ECO:0000256" key="1">
    <source>
        <dbReference type="SAM" id="MobiDB-lite"/>
    </source>
</evidence>
<accession>A0ABS6JQP6</accession>
<keyword evidence="4" id="KW-1185">Reference proteome</keyword>
<dbReference type="EMBL" id="JAHQCR010000023">
    <property type="protein sequence ID" value="MBU9720878.1"/>
    <property type="molecule type" value="Genomic_DNA"/>
</dbReference>
<dbReference type="Proteomes" id="UP000790580">
    <property type="component" value="Unassembled WGS sequence"/>
</dbReference>
<dbReference type="InterPro" id="IPR025711">
    <property type="entry name" value="PepSY"/>
</dbReference>
<sequence length="313" mass="34515">MKKTWLAVLVGSILIAVFGFGFNQIFADPENDPLSTQEVMEIISDSYNGEVENLELEYVDGRMVYIGFMKTSQGEYEVMVDAKSGAILDVKALQTEVASDKEDVNTNSDRVDDDNGGETADLRDINDDSNDDMTSDKSTNKVSDKDDKTNTSDDNTRSATVNSSTSKDDKGSNSKYIGIARAKEIALEQIDGVIKEIELDSDDGIVYYEIEMKTAQGEAELEIHAISGEVLSFSVDSKKRSSKSNVLDLSSLIGIVEAKRIALDKVEGTVKEIELEKDDGRIYYDIEIKTSKGEVEIEIDARTGEIISIEYDD</sequence>
<gene>
    <name evidence="3" type="ORF">KS407_05375</name>
</gene>
<evidence type="ECO:0000313" key="3">
    <source>
        <dbReference type="EMBL" id="MBU9720878.1"/>
    </source>
</evidence>
<dbReference type="RefSeq" id="WP_088074050.1">
    <property type="nucleotide sequence ID" value="NZ_JAHQCR010000023.1"/>
</dbReference>